<comment type="caution">
    <text evidence="1">The sequence shown here is derived from an EMBL/GenBank/DDBJ whole genome shotgun (WGS) entry which is preliminary data.</text>
</comment>
<gene>
    <name evidence="1" type="ORF">DRW07_05530</name>
</gene>
<reference evidence="1 2" key="1">
    <citation type="submission" date="2018-11" db="EMBL/GenBank/DDBJ databases">
        <authorList>
            <person name="Ye M.-Q."/>
            <person name="Du Z.-J."/>
        </authorList>
    </citation>
    <scope>NUCLEOTIDE SEQUENCE [LARGE SCALE GENOMIC DNA]</scope>
    <source>
        <strain evidence="1 2">U0105</strain>
    </source>
</reference>
<accession>A0A3N5YCL6</accession>
<dbReference type="Proteomes" id="UP000275281">
    <property type="component" value="Unassembled WGS sequence"/>
</dbReference>
<dbReference type="OrthoDB" id="9809379at2"/>
<keyword evidence="2" id="KW-1185">Reference proteome</keyword>
<dbReference type="AlphaFoldDB" id="A0A3N5YCL6"/>
<protein>
    <submittedName>
        <fullName evidence="1">AAA family ATPase</fullName>
    </submittedName>
</protein>
<dbReference type="RefSeq" id="WP_124026910.1">
    <property type="nucleotide sequence ID" value="NZ_JBHRSN010000015.1"/>
</dbReference>
<evidence type="ECO:0000313" key="2">
    <source>
        <dbReference type="Proteomes" id="UP000275281"/>
    </source>
</evidence>
<organism evidence="1 2">
    <name type="scientific">Alteromonas sediminis</name>
    <dbReference type="NCBI Taxonomy" id="2259342"/>
    <lineage>
        <taxon>Bacteria</taxon>
        <taxon>Pseudomonadati</taxon>
        <taxon>Pseudomonadota</taxon>
        <taxon>Gammaproteobacteria</taxon>
        <taxon>Alteromonadales</taxon>
        <taxon>Alteromonadaceae</taxon>
        <taxon>Alteromonas/Salinimonas group</taxon>
        <taxon>Alteromonas</taxon>
    </lineage>
</organism>
<name>A0A3N5YCL6_9ALTE</name>
<evidence type="ECO:0000313" key="1">
    <source>
        <dbReference type="EMBL" id="RPJ67005.1"/>
    </source>
</evidence>
<dbReference type="EMBL" id="RPOK01000002">
    <property type="protein sequence ID" value="RPJ67005.1"/>
    <property type="molecule type" value="Genomic_DNA"/>
</dbReference>
<sequence>MAGLHQHFNQREQGRFEFQYLLSAGTKLKRTPNLSETQQGDLEDAIRLGAKQRATTIMIPRCSSLLCDYVATQIEAALDNTVCFIDVPKMVREYDGSAVNKTVSRLYADAETRHWILLFNEADELFGKRAVTKNSHENYQKQDINYLLARANQHSGMSIFSLVDALPPSVSPKRFNYLL</sequence>
<proteinExistence type="predicted"/>